<evidence type="ECO:0000313" key="3">
    <source>
        <dbReference type="Proteomes" id="UP000059680"/>
    </source>
</evidence>
<feature type="compositionally biased region" description="Basic and acidic residues" evidence="1">
    <location>
        <begin position="269"/>
        <end position="293"/>
    </location>
</feature>
<protein>
    <submittedName>
        <fullName evidence="2">Os10g0444850 protein</fullName>
    </submittedName>
</protein>
<dbReference type="Gramene" id="Os10t0444850-00">
    <property type="protein sequence ID" value="Os10t0444850-00"/>
    <property type="gene ID" value="Os10g0444850"/>
</dbReference>
<reference evidence="2 3" key="2">
    <citation type="journal article" date="2013" name="Plant Cell Physiol.">
        <title>Rice Annotation Project Database (RAP-DB): an integrative and interactive database for rice genomics.</title>
        <authorList>
            <person name="Sakai H."/>
            <person name="Lee S.S."/>
            <person name="Tanaka T."/>
            <person name="Numa H."/>
            <person name="Kim J."/>
            <person name="Kawahara Y."/>
            <person name="Wakimoto H."/>
            <person name="Yang C.C."/>
            <person name="Iwamoto M."/>
            <person name="Abe T."/>
            <person name="Yamada Y."/>
            <person name="Muto A."/>
            <person name="Inokuchi H."/>
            <person name="Ikemura T."/>
            <person name="Matsumoto T."/>
            <person name="Sasaki T."/>
            <person name="Itoh T."/>
        </authorList>
    </citation>
    <scope>NUCLEOTIDE SEQUENCE [LARGE SCALE GENOMIC DNA]</scope>
    <source>
        <strain evidence="3">cv. Nipponbare</strain>
    </source>
</reference>
<feature type="compositionally biased region" description="Low complexity" evidence="1">
    <location>
        <begin position="187"/>
        <end position="200"/>
    </location>
</feature>
<keyword evidence="3" id="KW-1185">Reference proteome</keyword>
<dbReference type="InParanoid" id="A0A0P0XUS6"/>
<organism evidence="2 3">
    <name type="scientific">Oryza sativa subsp. japonica</name>
    <name type="common">Rice</name>
    <dbReference type="NCBI Taxonomy" id="39947"/>
    <lineage>
        <taxon>Eukaryota</taxon>
        <taxon>Viridiplantae</taxon>
        <taxon>Streptophyta</taxon>
        <taxon>Embryophyta</taxon>
        <taxon>Tracheophyta</taxon>
        <taxon>Spermatophyta</taxon>
        <taxon>Magnoliopsida</taxon>
        <taxon>Liliopsida</taxon>
        <taxon>Poales</taxon>
        <taxon>Poaceae</taxon>
        <taxon>BOP clade</taxon>
        <taxon>Oryzoideae</taxon>
        <taxon>Oryzeae</taxon>
        <taxon>Oryzinae</taxon>
        <taxon>Oryza</taxon>
        <taxon>Oryza sativa</taxon>
    </lineage>
</organism>
<evidence type="ECO:0000256" key="1">
    <source>
        <dbReference type="SAM" id="MobiDB-lite"/>
    </source>
</evidence>
<dbReference type="PaxDb" id="39947-A0A0P0XUS6"/>
<feature type="compositionally biased region" description="Basic and acidic residues" evidence="1">
    <location>
        <begin position="172"/>
        <end position="185"/>
    </location>
</feature>
<feature type="compositionally biased region" description="Basic and acidic residues" evidence="1">
    <location>
        <begin position="226"/>
        <end position="237"/>
    </location>
</feature>
<dbReference type="FunCoup" id="A0A0P0XUS6">
    <property type="interactions" value="3"/>
</dbReference>
<feature type="compositionally biased region" description="Acidic residues" evidence="1">
    <location>
        <begin position="215"/>
        <end position="225"/>
    </location>
</feature>
<dbReference type="EMBL" id="AP014966">
    <property type="protein sequence ID" value="BAT11065.1"/>
    <property type="molecule type" value="Genomic_DNA"/>
</dbReference>
<proteinExistence type="predicted"/>
<feature type="region of interest" description="Disordered" evidence="1">
    <location>
        <begin position="254"/>
        <end position="328"/>
    </location>
</feature>
<reference evidence="3" key="1">
    <citation type="journal article" date="2005" name="Nature">
        <title>The map-based sequence of the rice genome.</title>
        <authorList>
            <consortium name="International rice genome sequencing project (IRGSP)"/>
            <person name="Matsumoto T."/>
            <person name="Wu J."/>
            <person name="Kanamori H."/>
            <person name="Katayose Y."/>
            <person name="Fujisawa M."/>
            <person name="Namiki N."/>
            <person name="Mizuno H."/>
            <person name="Yamamoto K."/>
            <person name="Antonio B.A."/>
            <person name="Baba T."/>
            <person name="Sakata K."/>
            <person name="Nagamura Y."/>
            <person name="Aoki H."/>
            <person name="Arikawa K."/>
            <person name="Arita K."/>
            <person name="Bito T."/>
            <person name="Chiden Y."/>
            <person name="Fujitsuka N."/>
            <person name="Fukunaka R."/>
            <person name="Hamada M."/>
            <person name="Harada C."/>
            <person name="Hayashi A."/>
            <person name="Hijishita S."/>
            <person name="Honda M."/>
            <person name="Hosokawa S."/>
            <person name="Ichikawa Y."/>
            <person name="Idonuma A."/>
            <person name="Iijima M."/>
            <person name="Ikeda M."/>
            <person name="Ikeno M."/>
            <person name="Ito K."/>
            <person name="Ito S."/>
            <person name="Ito T."/>
            <person name="Ito Y."/>
            <person name="Ito Y."/>
            <person name="Iwabuchi A."/>
            <person name="Kamiya K."/>
            <person name="Karasawa W."/>
            <person name="Kurita K."/>
            <person name="Katagiri S."/>
            <person name="Kikuta A."/>
            <person name="Kobayashi H."/>
            <person name="Kobayashi N."/>
            <person name="Machita K."/>
            <person name="Maehara T."/>
            <person name="Masukawa M."/>
            <person name="Mizubayashi T."/>
            <person name="Mukai Y."/>
            <person name="Nagasaki H."/>
            <person name="Nagata Y."/>
            <person name="Naito S."/>
            <person name="Nakashima M."/>
            <person name="Nakama Y."/>
            <person name="Nakamichi Y."/>
            <person name="Nakamura M."/>
            <person name="Meguro A."/>
            <person name="Negishi M."/>
            <person name="Ohta I."/>
            <person name="Ohta T."/>
            <person name="Okamoto M."/>
            <person name="Ono N."/>
            <person name="Saji S."/>
            <person name="Sakaguchi M."/>
            <person name="Sakai K."/>
            <person name="Shibata M."/>
            <person name="Shimokawa T."/>
            <person name="Song J."/>
            <person name="Takazaki Y."/>
            <person name="Terasawa K."/>
            <person name="Tsugane M."/>
            <person name="Tsuji K."/>
            <person name="Ueda S."/>
            <person name="Waki K."/>
            <person name="Yamagata H."/>
            <person name="Yamamoto M."/>
            <person name="Yamamoto S."/>
            <person name="Yamane H."/>
            <person name="Yoshiki S."/>
            <person name="Yoshihara R."/>
            <person name="Yukawa K."/>
            <person name="Zhong H."/>
            <person name="Yano M."/>
            <person name="Yuan Q."/>
            <person name="Ouyang S."/>
            <person name="Liu J."/>
            <person name="Jones K.M."/>
            <person name="Gansberger K."/>
            <person name="Moffat K."/>
            <person name="Hill J."/>
            <person name="Bera J."/>
            <person name="Fadrosh D."/>
            <person name="Jin S."/>
            <person name="Johri S."/>
            <person name="Kim M."/>
            <person name="Overton L."/>
            <person name="Reardon M."/>
            <person name="Tsitrin T."/>
            <person name="Vuong H."/>
            <person name="Weaver B."/>
            <person name="Ciecko A."/>
            <person name="Tallon L."/>
            <person name="Jackson J."/>
            <person name="Pai G."/>
            <person name="Aken S.V."/>
            <person name="Utterback T."/>
            <person name="Reidmuller S."/>
            <person name="Feldblyum T."/>
            <person name="Hsiao J."/>
            <person name="Zismann V."/>
            <person name="Iobst S."/>
            <person name="de Vazeille A.R."/>
            <person name="Buell C.R."/>
            <person name="Ying K."/>
            <person name="Li Y."/>
            <person name="Lu T."/>
            <person name="Huang Y."/>
            <person name="Zhao Q."/>
            <person name="Feng Q."/>
            <person name="Zhang L."/>
            <person name="Zhu J."/>
            <person name="Weng Q."/>
            <person name="Mu J."/>
            <person name="Lu Y."/>
            <person name="Fan D."/>
            <person name="Liu Y."/>
            <person name="Guan J."/>
            <person name="Zhang Y."/>
            <person name="Yu S."/>
            <person name="Liu X."/>
            <person name="Zhang Y."/>
            <person name="Hong G."/>
            <person name="Han B."/>
            <person name="Choisne N."/>
            <person name="Demange N."/>
            <person name="Orjeda G."/>
            <person name="Samain S."/>
            <person name="Cattolico L."/>
            <person name="Pelletier E."/>
            <person name="Couloux A."/>
            <person name="Segurens B."/>
            <person name="Wincker P."/>
            <person name="D'Hont A."/>
            <person name="Scarpelli C."/>
            <person name="Weissenbach J."/>
            <person name="Salanoubat M."/>
            <person name="Quetier F."/>
            <person name="Yu Y."/>
            <person name="Kim H.R."/>
            <person name="Rambo T."/>
            <person name="Currie J."/>
            <person name="Collura K."/>
            <person name="Luo M."/>
            <person name="Yang T."/>
            <person name="Ammiraju J.S.S."/>
            <person name="Engler F."/>
            <person name="Soderlund C."/>
            <person name="Wing R.A."/>
            <person name="Palmer L.E."/>
            <person name="de la Bastide M."/>
            <person name="Spiegel L."/>
            <person name="Nascimento L."/>
            <person name="Zutavern T."/>
            <person name="O'Shaughnessy A."/>
            <person name="Dike S."/>
            <person name="Dedhia N."/>
            <person name="Preston R."/>
            <person name="Balija V."/>
            <person name="McCombie W.R."/>
            <person name="Chow T."/>
            <person name="Chen H."/>
            <person name="Chung M."/>
            <person name="Chen C."/>
            <person name="Shaw J."/>
            <person name="Wu H."/>
            <person name="Hsiao K."/>
            <person name="Chao Y."/>
            <person name="Chu M."/>
            <person name="Cheng C."/>
            <person name="Hour A."/>
            <person name="Lee P."/>
            <person name="Lin S."/>
            <person name="Lin Y."/>
            <person name="Liou J."/>
            <person name="Liu S."/>
            <person name="Hsing Y."/>
            <person name="Raghuvanshi S."/>
            <person name="Mohanty A."/>
            <person name="Bharti A.K."/>
            <person name="Gaur A."/>
            <person name="Gupta V."/>
            <person name="Kumar D."/>
            <person name="Ravi V."/>
            <person name="Vij S."/>
            <person name="Kapur A."/>
            <person name="Khurana P."/>
            <person name="Khurana P."/>
            <person name="Khurana J.P."/>
            <person name="Tyagi A.K."/>
            <person name="Gaikwad K."/>
            <person name="Singh A."/>
            <person name="Dalal V."/>
            <person name="Srivastava S."/>
            <person name="Dixit A."/>
            <person name="Pal A.K."/>
            <person name="Ghazi I.A."/>
            <person name="Yadav M."/>
            <person name="Pandit A."/>
            <person name="Bhargava A."/>
            <person name="Sureshbabu K."/>
            <person name="Batra K."/>
            <person name="Sharma T.R."/>
            <person name="Mohapatra T."/>
            <person name="Singh N.K."/>
            <person name="Messing J."/>
            <person name="Nelson A.B."/>
            <person name="Fuks G."/>
            <person name="Kavchok S."/>
            <person name="Keizer G."/>
            <person name="Linton E."/>
            <person name="Llaca V."/>
            <person name="Song R."/>
            <person name="Tanyolac B."/>
            <person name="Young S."/>
            <person name="Ho-Il K."/>
            <person name="Hahn J.H."/>
            <person name="Sangsakoo G."/>
            <person name="Vanavichit A."/>
            <person name="de Mattos Luiz.A.T."/>
            <person name="Zimmer P.D."/>
            <person name="Malone G."/>
            <person name="Dellagostin O."/>
            <person name="de Oliveira A.C."/>
            <person name="Bevan M."/>
            <person name="Bancroft I."/>
            <person name="Minx P."/>
            <person name="Cordum H."/>
            <person name="Wilson R."/>
            <person name="Cheng Z."/>
            <person name="Jin W."/>
            <person name="Jiang J."/>
            <person name="Leong S.A."/>
            <person name="Iwama H."/>
            <person name="Gojobori T."/>
            <person name="Itoh T."/>
            <person name="Niimura Y."/>
            <person name="Fujii Y."/>
            <person name="Habara T."/>
            <person name="Sakai H."/>
            <person name="Sato Y."/>
            <person name="Wilson G."/>
            <person name="Kumar K."/>
            <person name="McCouch S."/>
            <person name="Juretic N."/>
            <person name="Hoen D."/>
            <person name="Wright S."/>
            <person name="Bruskiewich R."/>
            <person name="Bureau T."/>
            <person name="Miyao A."/>
            <person name="Hirochika H."/>
            <person name="Nishikawa T."/>
            <person name="Kadowaki K."/>
            <person name="Sugiura M."/>
            <person name="Burr B."/>
            <person name="Sasaki T."/>
        </authorList>
    </citation>
    <scope>NUCLEOTIDE SEQUENCE [LARGE SCALE GENOMIC DNA]</scope>
    <source>
        <strain evidence="3">cv. Nipponbare</strain>
    </source>
</reference>
<accession>A0A0P0XUS6</accession>
<feature type="compositionally biased region" description="Basic and acidic residues" evidence="1">
    <location>
        <begin position="314"/>
        <end position="328"/>
    </location>
</feature>
<dbReference type="Proteomes" id="UP000059680">
    <property type="component" value="Chromosome 10"/>
</dbReference>
<gene>
    <name evidence="2" type="ordered locus">Os10g0444850</name>
    <name evidence="2" type="ORF">OSNPB_100444850</name>
</gene>
<sequence>MNPSRLHPASTNSEFLTPIPGLYPASGLCGSCAAYRNPNDPMMAPAFPAAAEMPWQVERSLAGKISAGTMKVVELGPKLAKKKVLAVEGDVEEEPCRGGADEVEAVAARELAGEEAEAAAVPGHHLLQLVLLLLDLDLEHLGHVGGGLLGVLGDEGGVARRLRHLHPPVVGEQRRHGAEHEDDPPHVVGLADGGARAVVLVRRRREPGAERGGDDEGDDAAGEDAEPLHREHGGDERAAGLLVGVLRHDRRRQRVVAADAESEPEPEEAERRHDAGGRVREREPRRDGADDHHQQRHPVHALPAELVAEPPEEELPRQRAAERDSVHRRGDVGRQAAGVLLGEVGVVDAAEQLGDEGDAEEVVGVGEEAHAGDDDRREVVPLRLRRVQRAQHLQVLLLLLPRHG</sequence>
<name>A0A0P0XUS6_ORYSJ</name>
<reference evidence="2 3" key="3">
    <citation type="journal article" date="2013" name="Rice">
        <title>Improvement of the Oryza sativa Nipponbare reference genome using next generation sequence and optical map data.</title>
        <authorList>
            <person name="Kawahara Y."/>
            <person name="de la Bastide M."/>
            <person name="Hamilton J.P."/>
            <person name="Kanamori H."/>
            <person name="McCombie W.R."/>
            <person name="Ouyang S."/>
            <person name="Schwartz D.C."/>
            <person name="Tanaka T."/>
            <person name="Wu J."/>
            <person name="Zhou S."/>
            <person name="Childs K.L."/>
            <person name="Davidson R.M."/>
            <person name="Lin H."/>
            <person name="Quesada-Ocampo L."/>
            <person name="Vaillancourt B."/>
            <person name="Sakai H."/>
            <person name="Lee S.S."/>
            <person name="Kim J."/>
            <person name="Numa H."/>
            <person name="Itoh T."/>
            <person name="Buell C.R."/>
            <person name="Matsumoto T."/>
        </authorList>
    </citation>
    <scope>NUCLEOTIDE SEQUENCE [LARGE SCALE GENOMIC DNA]</scope>
    <source>
        <strain evidence="3">cv. Nipponbare</strain>
    </source>
</reference>
<dbReference type="AlphaFoldDB" id="A0A0P0XUS6"/>
<feature type="region of interest" description="Disordered" evidence="1">
    <location>
        <begin position="168"/>
        <end position="237"/>
    </location>
</feature>
<evidence type="ECO:0000313" key="2">
    <source>
        <dbReference type="EMBL" id="BAT11065.1"/>
    </source>
</evidence>
<dbReference type="eggNOG" id="ENOG502SYHU">
    <property type="taxonomic scope" value="Eukaryota"/>
</dbReference>